<sequence>MIYKVVIIEEAKIDYKKSLFFYKDIHPKLAVRFNDSFKKSITIIKKNPLLFQIRYDNVRIIFFKSFPYALHYSIYENCIVIKSIFHTSRDNELNLF</sequence>
<name>A0ABX4C848_FLAHY</name>
<protein>
    <recommendedName>
        <fullName evidence="3">Plasmid stabilization system</fullName>
    </recommendedName>
</protein>
<gene>
    <name evidence="1" type="ORF">B0A62_21720</name>
</gene>
<accession>A0ABX4C848</accession>
<dbReference type="Gene3D" id="3.30.2310.20">
    <property type="entry name" value="RelE-like"/>
    <property type="match status" value="1"/>
</dbReference>
<evidence type="ECO:0000313" key="2">
    <source>
        <dbReference type="Proteomes" id="UP000198424"/>
    </source>
</evidence>
<keyword evidence="2" id="KW-1185">Reference proteome</keyword>
<proteinExistence type="predicted"/>
<dbReference type="Proteomes" id="UP000198424">
    <property type="component" value="Unassembled WGS sequence"/>
</dbReference>
<reference evidence="1 2" key="1">
    <citation type="submission" date="2016-11" db="EMBL/GenBank/DDBJ databases">
        <title>Whole genomes of Flavobacteriaceae.</title>
        <authorList>
            <person name="Stine C."/>
            <person name="Li C."/>
            <person name="Tadesse D."/>
        </authorList>
    </citation>
    <scope>NUCLEOTIDE SEQUENCE [LARGE SCALE GENOMIC DNA]</scope>
    <source>
        <strain evidence="1 2">ATCC 29551</strain>
    </source>
</reference>
<dbReference type="InterPro" id="IPR035093">
    <property type="entry name" value="RelE/ParE_toxin_dom_sf"/>
</dbReference>
<comment type="caution">
    <text evidence="1">The sequence shown here is derived from an EMBL/GenBank/DDBJ whole genome shotgun (WGS) entry which is preliminary data.</text>
</comment>
<evidence type="ECO:0000313" key="1">
    <source>
        <dbReference type="EMBL" id="OXA88856.1"/>
    </source>
</evidence>
<organism evidence="1 2">
    <name type="scientific">Flavobacterium hydatis</name>
    <name type="common">Cytophaga aquatilis</name>
    <dbReference type="NCBI Taxonomy" id="991"/>
    <lineage>
        <taxon>Bacteria</taxon>
        <taxon>Pseudomonadati</taxon>
        <taxon>Bacteroidota</taxon>
        <taxon>Flavobacteriia</taxon>
        <taxon>Flavobacteriales</taxon>
        <taxon>Flavobacteriaceae</taxon>
        <taxon>Flavobacterium</taxon>
    </lineage>
</organism>
<evidence type="ECO:0008006" key="3">
    <source>
        <dbReference type="Google" id="ProtNLM"/>
    </source>
</evidence>
<dbReference type="EMBL" id="MUGY01000032">
    <property type="protein sequence ID" value="OXA88856.1"/>
    <property type="molecule type" value="Genomic_DNA"/>
</dbReference>